<dbReference type="Proteomes" id="UP000235828">
    <property type="component" value="Chromosome B"/>
</dbReference>
<dbReference type="OrthoDB" id="6258671at2"/>
<name>A0A2N8ZM71_9VIBR</name>
<dbReference type="EC" id="2.3.1.41" evidence="1"/>
<reference evidence="1 2" key="1">
    <citation type="submission" date="2017-10" db="EMBL/GenBank/DDBJ databases">
        <authorList>
            <person name="Banno H."/>
            <person name="Chua N.-H."/>
        </authorList>
    </citation>
    <scope>NUCLEOTIDE SEQUENCE [LARGE SCALE GENOMIC DNA]</scope>
    <source>
        <strain evidence="1">Vibrio tapetis CECT4600</strain>
    </source>
</reference>
<evidence type="ECO:0000313" key="1">
    <source>
        <dbReference type="EMBL" id="SON53000.1"/>
    </source>
</evidence>
<accession>A0A2N8ZM71</accession>
<sequence length="233" mass="26664">MKPCFPTVPLSSASASNSPVSRWLSEFKEQDIVFDERHAAALSRLLPLLVCGEQSSQWVFYNEHQRGVRKEIELSVAVFEGIVADEKYHEQALDFVQQQLAAPSDIAKLKRRSQRFYMAFGHQDTLAEHFAQIACLDALVCRIMVSIEKSHLGVDHPFTLLCRMIKQDEARHVTLSKQHAITLGFDKSKWHELRQFVSEKLFALLNSERQAFEQIGVDLDWIFATKSTAQCQE</sequence>
<organism evidence="1 2">
    <name type="scientific">Vibrio tapetis subsp. tapetis</name>
    <dbReference type="NCBI Taxonomy" id="1671868"/>
    <lineage>
        <taxon>Bacteria</taxon>
        <taxon>Pseudomonadati</taxon>
        <taxon>Pseudomonadota</taxon>
        <taxon>Gammaproteobacteria</taxon>
        <taxon>Vibrionales</taxon>
        <taxon>Vibrionaceae</taxon>
        <taxon>Vibrio</taxon>
    </lineage>
</organism>
<gene>
    <name evidence="1" type="ORF">VTAP4600_B1389</name>
</gene>
<dbReference type="KEGG" id="vta:B1389"/>
<dbReference type="EMBL" id="LT960612">
    <property type="protein sequence ID" value="SON53000.1"/>
    <property type="molecule type" value="Genomic_DNA"/>
</dbReference>
<dbReference type="RefSeq" id="WP_102525107.1">
    <property type="nucleotide sequence ID" value="NZ_LT960612.1"/>
</dbReference>
<keyword evidence="1" id="KW-0012">Acyltransferase</keyword>
<evidence type="ECO:0000313" key="2">
    <source>
        <dbReference type="Proteomes" id="UP000235828"/>
    </source>
</evidence>
<protein>
    <submittedName>
        <fullName evidence="1">3-oxoacyl-(Acyl carrier protein) synthase</fullName>
        <ecNumber evidence="1">2.3.1.41</ecNumber>
    </submittedName>
</protein>
<keyword evidence="1" id="KW-0808">Transferase</keyword>
<dbReference type="GO" id="GO:0004315">
    <property type="term" value="F:3-oxoacyl-[acyl-carrier-protein] synthase activity"/>
    <property type="evidence" value="ECO:0007669"/>
    <property type="project" value="UniProtKB-EC"/>
</dbReference>
<proteinExistence type="predicted"/>
<keyword evidence="2" id="KW-1185">Reference proteome</keyword>
<dbReference type="AlphaFoldDB" id="A0A2N8ZM71"/>